<feature type="binding site" evidence="5">
    <location>
        <position position="145"/>
    </location>
    <ligand>
        <name>S-adenosyl-L-methionine</name>
        <dbReference type="ChEBI" id="CHEBI:59789"/>
    </ligand>
</feature>
<dbReference type="InterPro" id="IPR050320">
    <property type="entry name" value="N5-glutamine_MTase"/>
</dbReference>
<dbReference type="EMBL" id="LLKB01000006">
    <property type="protein sequence ID" value="KQC84383.1"/>
    <property type="molecule type" value="Genomic_DNA"/>
</dbReference>
<dbReference type="GO" id="GO:0032259">
    <property type="term" value="P:methylation"/>
    <property type="evidence" value="ECO:0007669"/>
    <property type="project" value="UniProtKB-KW"/>
</dbReference>
<dbReference type="InterPro" id="IPR004556">
    <property type="entry name" value="HemK-like"/>
</dbReference>
<proteinExistence type="inferred from homology"/>
<dbReference type="Gene3D" id="3.40.50.150">
    <property type="entry name" value="Vaccinia Virus protein VP39"/>
    <property type="match status" value="1"/>
</dbReference>
<comment type="caution">
    <text evidence="8">The sequence shown here is derived from an EMBL/GenBank/DDBJ whole genome shotgun (WGS) entry which is preliminary data.</text>
</comment>
<dbReference type="PROSITE" id="PS00092">
    <property type="entry name" value="N6_MTASE"/>
    <property type="match status" value="1"/>
</dbReference>
<evidence type="ECO:0000259" key="6">
    <source>
        <dbReference type="Pfam" id="PF05175"/>
    </source>
</evidence>
<evidence type="ECO:0000259" key="7">
    <source>
        <dbReference type="Pfam" id="PF17827"/>
    </source>
</evidence>
<feature type="domain" description="Methyltransferase small" evidence="6">
    <location>
        <begin position="102"/>
        <end position="190"/>
    </location>
</feature>
<dbReference type="InterPro" id="IPR019874">
    <property type="entry name" value="RF_methyltr_PrmC"/>
</dbReference>
<dbReference type="NCBIfam" id="TIGR03534">
    <property type="entry name" value="RF_mod_PrmC"/>
    <property type="match status" value="1"/>
</dbReference>
<dbReference type="Gene3D" id="1.10.8.10">
    <property type="entry name" value="DNA helicase RuvA subunit, C-terminal domain"/>
    <property type="match status" value="1"/>
</dbReference>
<evidence type="ECO:0000256" key="2">
    <source>
        <dbReference type="ARBA" id="ARBA00022679"/>
    </source>
</evidence>
<reference evidence="8 9" key="1">
    <citation type="submission" date="2015-10" db="EMBL/GenBank/DDBJ databases">
        <title>Butyribacter intestini gen. nov., sp. nov., a butyric acid-producing bacterium of the family Lachnospiraceae isolated from the human faeces.</title>
        <authorList>
            <person name="Zou Y."/>
            <person name="Xue W."/>
            <person name="Luo G."/>
            <person name="Lv M."/>
        </authorList>
    </citation>
    <scope>NUCLEOTIDE SEQUENCE [LARGE SCALE GENOMIC DNA]</scope>
    <source>
        <strain evidence="8 9">TF01-11</strain>
    </source>
</reference>
<dbReference type="InterPro" id="IPR040758">
    <property type="entry name" value="PrmC_N"/>
</dbReference>
<evidence type="ECO:0000256" key="3">
    <source>
        <dbReference type="ARBA" id="ARBA00022691"/>
    </source>
</evidence>
<dbReference type="NCBIfam" id="TIGR00536">
    <property type="entry name" value="hemK_fam"/>
    <property type="match status" value="1"/>
</dbReference>
<keyword evidence="1 5" id="KW-0489">Methyltransferase</keyword>
<keyword evidence="3 5" id="KW-0949">S-adenosyl-L-methionine</keyword>
<dbReference type="CDD" id="cd02440">
    <property type="entry name" value="AdoMet_MTases"/>
    <property type="match status" value="1"/>
</dbReference>
<dbReference type="PANTHER" id="PTHR18895">
    <property type="entry name" value="HEMK METHYLTRANSFERASE"/>
    <property type="match status" value="1"/>
</dbReference>
<organism evidence="8 9">
    <name type="scientific">Butyribacter intestini</name>
    <dbReference type="NCBI Taxonomy" id="1703332"/>
    <lineage>
        <taxon>Bacteria</taxon>
        <taxon>Bacillati</taxon>
        <taxon>Bacillota</taxon>
        <taxon>Clostridia</taxon>
        <taxon>Lachnospirales</taxon>
        <taxon>Lachnospiraceae</taxon>
        <taxon>Butyribacter</taxon>
    </lineage>
</organism>
<dbReference type="InterPro" id="IPR002052">
    <property type="entry name" value="DNA_methylase_N6_adenine_CS"/>
</dbReference>
<keyword evidence="2 5" id="KW-0808">Transferase</keyword>
<dbReference type="GO" id="GO:0003676">
    <property type="term" value="F:nucleic acid binding"/>
    <property type="evidence" value="ECO:0007669"/>
    <property type="project" value="InterPro"/>
</dbReference>
<evidence type="ECO:0000256" key="4">
    <source>
        <dbReference type="ARBA" id="ARBA00048391"/>
    </source>
</evidence>
<feature type="domain" description="Release factor glutamine methyltransferase N-terminal" evidence="7">
    <location>
        <begin position="10"/>
        <end position="80"/>
    </location>
</feature>
<dbReference type="Pfam" id="PF17827">
    <property type="entry name" value="PrmC_N"/>
    <property type="match status" value="1"/>
</dbReference>
<name>A0AAW3JN59_9FIRM</name>
<dbReference type="SUPFAM" id="SSF53335">
    <property type="entry name" value="S-adenosyl-L-methionine-dependent methyltransferases"/>
    <property type="match status" value="1"/>
</dbReference>
<evidence type="ECO:0000313" key="9">
    <source>
        <dbReference type="Proteomes" id="UP000050833"/>
    </source>
</evidence>
<sequence>MRINMITYQELLKSGENELVSSNISDAELDAWYLLEYITGMSRAKFFLDRDMEVSDEIKDRYLSLIHMRKEHIPLQHITGTQEFMGFDFFVNENVLVPRQDTECLVENVLPFAHGKKILDMCTGSGCIIISLKKLEETAECTGADISKKALEVAQKNAASNEAEVYFIESDMFEKINGKYDIIVSNPPYIRPDVIKTLEPEVREHDPMLALDGGEDGLMFYRILAKEGKKHLAGPGMMFMEIGHDQGRAVKEIFENEGFKEVIVKKDLCENDRVVMAVK</sequence>
<gene>
    <name evidence="5" type="primary">prmC</name>
    <name evidence="8" type="ORF">APZ18_13855</name>
</gene>
<protein>
    <recommendedName>
        <fullName evidence="5">Release factor glutamine methyltransferase</fullName>
        <shortName evidence="5">RF MTase</shortName>
        <ecNumber evidence="5">2.1.1.297</ecNumber>
    </recommendedName>
    <alternativeName>
        <fullName evidence="5">N5-glutamine methyltransferase PrmC</fullName>
    </alternativeName>
    <alternativeName>
        <fullName evidence="5">Protein-(glutamine-N5) MTase PrmC</fullName>
    </alternativeName>
    <alternativeName>
        <fullName evidence="5">Protein-glutamine N-methyltransferase PrmC</fullName>
    </alternativeName>
</protein>
<evidence type="ECO:0000313" key="8">
    <source>
        <dbReference type="EMBL" id="KQC84383.1"/>
    </source>
</evidence>
<dbReference type="AlphaFoldDB" id="A0AAW3JN59"/>
<evidence type="ECO:0000256" key="1">
    <source>
        <dbReference type="ARBA" id="ARBA00022603"/>
    </source>
</evidence>
<dbReference type="PANTHER" id="PTHR18895:SF74">
    <property type="entry name" value="MTRF1L RELEASE FACTOR GLUTAMINE METHYLTRANSFERASE"/>
    <property type="match status" value="1"/>
</dbReference>
<feature type="binding site" evidence="5">
    <location>
        <begin position="186"/>
        <end position="189"/>
    </location>
    <ligand>
        <name>substrate</name>
    </ligand>
</feature>
<accession>A0AAW3JN59</accession>
<keyword evidence="9" id="KW-1185">Reference proteome</keyword>
<comment type="caution">
    <text evidence="5">Lacks conserved residue(s) required for the propagation of feature annotation.</text>
</comment>
<feature type="binding site" evidence="5">
    <location>
        <position position="186"/>
    </location>
    <ligand>
        <name>S-adenosyl-L-methionine</name>
        <dbReference type="ChEBI" id="CHEBI:59789"/>
    </ligand>
</feature>
<dbReference type="InterPro" id="IPR029063">
    <property type="entry name" value="SAM-dependent_MTases_sf"/>
</dbReference>
<comment type="similarity">
    <text evidence="5">Belongs to the protein N5-glutamine methyltransferase family. PrmC subfamily.</text>
</comment>
<dbReference type="EC" id="2.1.1.297" evidence="5"/>
<evidence type="ECO:0000256" key="5">
    <source>
        <dbReference type="HAMAP-Rule" id="MF_02126"/>
    </source>
</evidence>
<comment type="catalytic activity">
    <reaction evidence="4 5">
        <text>L-glutaminyl-[peptide chain release factor] + S-adenosyl-L-methionine = N(5)-methyl-L-glutaminyl-[peptide chain release factor] + S-adenosyl-L-homocysteine + H(+)</text>
        <dbReference type="Rhea" id="RHEA:42896"/>
        <dbReference type="Rhea" id="RHEA-COMP:10271"/>
        <dbReference type="Rhea" id="RHEA-COMP:10272"/>
        <dbReference type="ChEBI" id="CHEBI:15378"/>
        <dbReference type="ChEBI" id="CHEBI:30011"/>
        <dbReference type="ChEBI" id="CHEBI:57856"/>
        <dbReference type="ChEBI" id="CHEBI:59789"/>
        <dbReference type="ChEBI" id="CHEBI:61891"/>
        <dbReference type="EC" id="2.1.1.297"/>
    </reaction>
</comment>
<dbReference type="GO" id="GO:0102559">
    <property type="term" value="F:peptide chain release factor N(5)-glutamine methyltransferase activity"/>
    <property type="evidence" value="ECO:0007669"/>
    <property type="project" value="UniProtKB-EC"/>
</dbReference>
<dbReference type="InterPro" id="IPR007848">
    <property type="entry name" value="Small_mtfrase_dom"/>
</dbReference>
<dbReference type="Proteomes" id="UP000050833">
    <property type="component" value="Unassembled WGS sequence"/>
</dbReference>
<dbReference type="Pfam" id="PF05175">
    <property type="entry name" value="MTS"/>
    <property type="match status" value="1"/>
</dbReference>
<dbReference type="HAMAP" id="MF_02126">
    <property type="entry name" value="RF_methyltr_PrmC"/>
    <property type="match status" value="1"/>
</dbReference>
<comment type="function">
    <text evidence="5">Methylates the class 1 translation termination release factors RF1/PrfA and RF2/PrfB on the glutamine residue of the universally conserved GGQ motif.</text>
</comment>